<dbReference type="AlphaFoldDB" id="A0A2U3DRY9"/>
<feature type="region of interest" description="Disordered" evidence="1">
    <location>
        <begin position="776"/>
        <end position="802"/>
    </location>
</feature>
<keyword evidence="2" id="KW-1133">Transmembrane helix</keyword>
<gene>
    <name evidence="4" type="ORF">PCL_08363</name>
</gene>
<feature type="region of interest" description="Disordered" evidence="1">
    <location>
        <begin position="214"/>
        <end position="300"/>
    </location>
</feature>
<keyword evidence="2" id="KW-0472">Membrane</keyword>
<dbReference type="GO" id="GO:0001402">
    <property type="term" value="P:signal transduction involved in filamentous growth"/>
    <property type="evidence" value="ECO:0007669"/>
    <property type="project" value="TreeGrafter"/>
</dbReference>
<reference evidence="4 5" key="1">
    <citation type="journal article" date="2016" name="Front. Microbiol.">
        <title>Genome and transcriptome sequences reveal the specific parasitism of the nematophagous Purpureocillium lilacinum 36-1.</title>
        <authorList>
            <person name="Xie J."/>
            <person name="Li S."/>
            <person name="Mo C."/>
            <person name="Xiao X."/>
            <person name="Peng D."/>
            <person name="Wang G."/>
            <person name="Xiao Y."/>
        </authorList>
    </citation>
    <scope>NUCLEOTIDE SEQUENCE [LARGE SCALE GENOMIC DNA]</scope>
    <source>
        <strain evidence="4 5">36-1</strain>
    </source>
</reference>
<feature type="compositionally biased region" description="Basic and acidic residues" evidence="1">
    <location>
        <begin position="482"/>
        <end position="492"/>
    </location>
</feature>
<protein>
    <recommendedName>
        <fullName evidence="6">Basic proline-rich protein</fullName>
    </recommendedName>
</protein>
<feature type="transmembrane region" description="Helical" evidence="2">
    <location>
        <begin position="808"/>
        <end position="830"/>
    </location>
</feature>
<feature type="compositionally biased region" description="Polar residues" evidence="1">
    <location>
        <begin position="465"/>
        <end position="481"/>
    </location>
</feature>
<feature type="signal peptide" evidence="3">
    <location>
        <begin position="1"/>
        <end position="16"/>
    </location>
</feature>
<feature type="compositionally biased region" description="Polar residues" evidence="1">
    <location>
        <begin position="182"/>
        <end position="199"/>
    </location>
</feature>
<name>A0A2U3DRY9_PURLI</name>
<feature type="compositionally biased region" description="Polar residues" evidence="1">
    <location>
        <begin position="618"/>
        <end position="632"/>
    </location>
</feature>
<dbReference type="GO" id="GO:0005034">
    <property type="term" value="F:osmosensor activity"/>
    <property type="evidence" value="ECO:0007669"/>
    <property type="project" value="InterPro"/>
</dbReference>
<feature type="compositionally biased region" description="Low complexity" evidence="1">
    <location>
        <begin position="84"/>
        <end position="95"/>
    </location>
</feature>
<feature type="compositionally biased region" description="Polar residues" evidence="1">
    <location>
        <begin position="567"/>
        <end position="580"/>
    </location>
</feature>
<keyword evidence="3" id="KW-0732">Signal</keyword>
<feature type="chain" id="PRO_5015496226" description="Basic proline-rich protein" evidence="3">
    <location>
        <begin position="17"/>
        <end position="902"/>
    </location>
</feature>
<dbReference type="Proteomes" id="UP000245956">
    <property type="component" value="Unassembled WGS sequence"/>
</dbReference>
<accession>A0A2U3DRY9</accession>
<feature type="compositionally biased region" description="Polar residues" evidence="1">
    <location>
        <begin position="119"/>
        <end position="146"/>
    </location>
</feature>
<dbReference type="EMBL" id="LCWV01000040">
    <property type="protein sequence ID" value="PWI65004.1"/>
    <property type="molecule type" value="Genomic_DNA"/>
</dbReference>
<dbReference type="GO" id="GO:0007232">
    <property type="term" value="P:osmosensory signaling pathway via Sho1 osmosensor"/>
    <property type="evidence" value="ECO:0007669"/>
    <property type="project" value="InterPro"/>
</dbReference>
<organism evidence="4 5">
    <name type="scientific">Purpureocillium lilacinum</name>
    <name type="common">Paecilomyces lilacinus</name>
    <dbReference type="NCBI Taxonomy" id="33203"/>
    <lineage>
        <taxon>Eukaryota</taxon>
        <taxon>Fungi</taxon>
        <taxon>Dikarya</taxon>
        <taxon>Ascomycota</taxon>
        <taxon>Pezizomycotina</taxon>
        <taxon>Sordariomycetes</taxon>
        <taxon>Hypocreomycetidae</taxon>
        <taxon>Hypocreales</taxon>
        <taxon>Ophiocordycipitaceae</taxon>
        <taxon>Purpureocillium</taxon>
    </lineage>
</organism>
<evidence type="ECO:0008006" key="6">
    <source>
        <dbReference type="Google" id="ProtNLM"/>
    </source>
</evidence>
<evidence type="ECO:0000256" key="1">
    <source>
        <dbReference type="SAM" id="MobiDB-lite"/>
    </source>
</evidence>
<feature type="region of interest" description="Disordered" evidence="1">
    <location>
        <begin position="74"/>
        <end position="202"/>
    </location>
</feature>
<feature type="compositionally biased region" description="Low complexity" evidence="1">
    <location>
        <begin position="581"/>
        <end position="592"/>
    </location>
</feature>
<feature type="compositionally biased region" description="Polar residues" evidence="1">
    <location>
        <begin position="214"/>
        <end position="235"/>
    </location>
</feature>
<dbReference type="GO" id="GO:0005576">
    <property type="term" value="C:extracellular region"/>
    <property type="evidence" value="ECO:0007669"/>
    <property type="project" value="TreeGrafter"/>
</dbReference>
<dbReference type="GO" id="GO:0006972">
    <property type="term" value="P:hyperosmotic response"/>
    <property type="evidence" value="ECO:0007669"/>
    <property type="project" value="TreeGrafter"/>
</dbReference>
<feature type="region of interest" description="Disordered" evidence="1">
    <location>
        <begin position="541"/>
        <end position="600"/>
    </location>
</feature>
<feature type="compositionally biased region" description="Polar residues" evidence="1">
    <location>
        <begin position="154"/>
        <end position="175"/>
    </location>
</feature>
<dbReference type="PANTHER" id="PTHR35778:SF1">
    <property type="entry name" value="SIGNALING MUCIN HKR1-RELATED"/>
    <property type="match status" value="1"/>
</dbReference>
<proteinExistence type="predicted"/>
<keyword evidence="2" id="KW-0812">Transmembrane</keyword>
<evidence type="ECO:0000256" key="3">
    <source>
        <dbReference type="SAM" id="SignalP"/>
    </source>
</evidence>
<dbReference type="GO" id="GO:0005886">
    <property type="term" value="C:plasma membrane"/>
    <property type="evidence" value="ECO:0007669"/>
    <property type="project" value="InterPro"/>
</dbReference>
<dbReference type="GO" id="GO:0009986">
    <property type="term" value="C:cell surface"/>
    <property type="evidence" value="ECO:0007669"/>
    <property type="project" value="TreeGrafter"/>
</dbReference>
<comment type="caution">
    <text evidence="4">The sequence shown here is derived from an EMBL/GenBank/DDBJ whole genome shotgun (WGS) entry which is preliminary data.</text>
</comment>
<evidence type="ECO:0000313" key="4">
    <source>
        <dbReference type="EMBL" id="PWI65004.1"/>
    </source>
</evidence>
<dbReference type="GO" id="GO:0030427">
    <property type="term" value="C:site of polarized growth"/>
    <property type="evidence" value="ECO:0007669"/>
    <property type="project" value="TreeGrafter"/>
</dbReference>
<dbReference type="GO" id="GO:0030010">
    <property type="term" value="P:establishment of cell polarity"/>
    <property type="evidence" value="ECO:0007669"/>
    <property type="project" value="TreeGrafter"/>
</dbReference>
<feature type="compositionally biased region" description="Polar residues" evidence="1">
    <location>
        <begin position="265"/>
        <end position="296"/>
    </location>
</feature>
<evidence type="ECO:0000256" key="2">
    <source>
        <dbReference type="SAM" id="Phobius"/>
    </source>
</evidence>
<feature type="region of interest" description="Disordered" evidence="1">
    <location>
        <begin position="618"/>
        <end position="650"/>
    </location>
</feature>
<evidence type="ECO:0000313" key="5">
    <source>
        <dbReference type="Proteomes" id="UP000245956"/>
    </source>
</evidence>
<dbReference type="InterPro" id="IPR039295">
    <property type="entry name" value="MSB2"/>
</dbReference>
<dbReference type="PANTHER" id="PTHR35778">
    <property type="entry name" value="SIGNALING MUCIN HKR1-RELATED"/>
    <property type="match status" value="1"/>
</dbReference>
<dbReference type="GO" id="GO:0031505">
    <property type="term" value="P:fungal-type cell wall organization"/>
    <property type="evidence" value="ECO:0007669"/>
    <property type="project" value="TreeGrafter"/>
</dbReference>
<sequence length="902" mass="94429">MLIHVFLGIAAVSAVGGVLQSTPSLVSTAITTSSRFLTSRDLISSALIESSRAPDADVISPVPVSTSWTTAAVSGPSAGDAAVSSTSGSGQETGEAASMSDGHIPTASKIVKEVHDSSDAQPETTTRSSQPLPNNRQWSTQSTSHEPSAHTDVKTVSGSPHISTDTTHPTESPTEQRGPASSARSSALTYPAGSSSGPLTTAEVLTRTSVGTDVVTASRSHPPTSVPSNGSSDTGDVSKPISGGPTETTDNKSRSGSSAHDIAHATSTQSSSGGLYQSGTTMAPGLTTPQQKSSTGTTYQEITTRAATTTHLTPGRSDFATAVSTFSTTGTVSRHSENSNVLQTETRTILASTKSPVDKVSSRKMSSPPVVSAKMSTLEGQTTVRWTSSSYLTNKASIQDSDTRPLTPTAAAATEVATADPATFSVIHTQSEVLSTRSDQNSPQGAFSSVVPDISSWTKPEFTTTAQNARGDSTHNVWTSRRYNDGSLREPPTHSNGQPTILHDEKYPITDGGLSSRLSAVIEPETPPKTSNASHNFKYAKENESAARRPTTGSSNKPEGATHEPLITNSPHSPAQQGVLTATPTASSAPATGGRKPQLKTDGIYTLTSIVQDTRSMIRSDNLNMGSGTRGSLPTALPTAIHPNGSSQEPPSGTTVVYIGFLFPLNYEFVSANSMAASGITGFLPQALAEAIDMLPTEIPVNSLVPYDTRQRWGYITTLAKVFYPSGHVEKLQMDLWTPNSEIYNNQEALVRNLTALINPRIDIRGGLKSEGLATIGPVPTSSAGAENSEPDSNDTGEQASKQRATKIGIATGAIGGSVMCGAILFLLVIRYRRRKRADLHGAANAGLRGGQRASMVYNQVGPVERVHSGGDQRYDYKWEGASGRHTCKISGPVGQSNSLGW</sequence>
<feature type="region of interest" description="Disordered" evidence="1">
    <location>
        <begin position="465"/>
        <end position="513"/>
    </location>
</feature>